<evidence type="ECO:0008006" key="3">
    <source>
        <dbReference type="Google" id="ProtNLM"/>
    </source>
</evidence>
<dbReference type="RefSeq" id="WP_106481495.1">
    <property type="nucleotide sequence ID" value="NZ_CP032819.1"/>
</dbReference>
<dbReference type="PROSITE" id="PS51257">
    <property type="entry name" value="PROKAR_LIPOPROTEIN"/>
    <property type="match status" value="1"/>
</dbReference>
<reference evidence="1 2" key="1">
    <citation type="submission" date="2018-10" db="EMBL/GenBank/DDBJ databases">
        <title>Butyricimonas faecalis sp. nov., isolated from human faeces and emended description of the genus Butyricimonas.</title>
        <authorList>
            <person name="Le Roy T."/>
            <person name="Van der Smissen P."/>
            <person name="Paquot A."/>
            <person name="Delzenne N."/>
            <person name="Muccioli G."/>
            <person name="Collet J.-F."/>
            <person name="Cani P.D."/>
        </authorList>
    </citation>
    <scope>NUCLEOTIDE SEQUENCE [LARGE SCALE GENOMIC DNA]</scope>
    <source>
        <strain evidence="1 2">H184</strain>
    </source>
</reference>
<dbReference type="OrthoDB" id="636744at2"/>
<name>A0A3Q9IRN1_9BACT</name>
<protein>
    <recommendedName>
        <fullName evidence="3">Lipoprotein</fullName>
    </recommendedName>
</protein>
<evidence type="ECO:0000313" key="2">
    <source>
        <dbReference type="Proteomes" id="UP000270673"/>
    </source>
</evidence>
<proteinExistence type="predicted"/>
<dbReference type="Proteomes" id="UP000270673">
    <property type="component" value="Chromosome"/>
</dbReference>
<dbReference type="EMBL" id="CP032819">
    <property type="protein sequence ID" value="AZS31099.1"/>
    <property type="molecule type" value="Genomic_DNA"/>
</dbReference>
<dbReference type="KEGG" id="buy:D8S85_17100"/>
<sequence length="354" mass="40500">MKYKLLYTVIIPILLLGCGDNEDSLSPSNIDRDWFIIEDNPNDQVDHQRYLLYQEYRLPIFYNDTIGEAEIVHPHGGTYTHYEILQTFYIPSSLEGKVYSGHFSLCPPEKKNQLLPALSMLEKTIIPQISKKMYITSILLVDTLLVSTTGIGIGSPATNYKGFNTWIIGDIFKIAEMDEEEMKKYGINLLINLVQNNNTALSTQFAKLSTDRFGAAYSAGSTSKYFYPLGNGSEEEISYGFPFALNVAEIYAGVRLETNTWPPQKITDLDYLNLPEDLCPETFGILHPMRAPRPEEPKYLWLIPTQQTDYNDFCQALFEYTPTEFRAKYASFPVVLEKYELVKKAFEDFGFSFE</sequence>
<gene>
    <name evidence="1" type="ORF">D8S85_17100</name>
</gene>
<evidence type="ECO:0000313" key="1">
    <source>
        <dbReference type="EMBL" id="AZS31099.1"/>
    </source>
</evidence>
<organism evidence="1 2">
    <name type="scientific">Butyricimonas faecalis</name>
    <dbReference type="NCBI Taxonomy" id="2093856"/>
    <lineage>
        <taxon>Bacteria</taxon>
        <taxon>Pseudomonadati</taxon>
        <taxon>Bacteroidota</taxon>
        <taxon>Bacteroidia</taxon>
        <taxon>Bacteroidales</taxon>
        <taxon>Odoribacteraceae</taxon>
        <taxon>Butyricimonas</taxon>
    </lineage>
</organism>
<accession>A0A3Q9IRN1</accession>
<dbReference type="AlphaFoldDB" id="A0A3Q9IRN1"/>
<keyword evidence="2" id="KW-1185">Reference proteome</keyword>